<comment type="caution">
    <text evidence="3">The sequence shown here is derived from an EMBL/GenBank/DDBJ whole genome shotgun (WGS) entry which is preliminary data.</text>
</comment>
<evidence type="ECO:0000313" key="3">
    <source>
        <dbReference type="EMBL" id="EJK71866.1"/>
    </source>
</evidence>
<dbReference type="OrthoDB" id="416042at2759"/>
<feature type="transmembrane region" description="Helical" evidence="2">
    <location>
        <begin position="58"/>
        <end position="82"/>
    </location>
</feature>
<keyword evidence="4" id="KW-1185">Reference proteome</keyword>
<dbReference type="Proteomes" id="UP000266841">
    <property type="component" value="Unassembled WGS sequence"/>
</dbReference>
<feature type="non-terminal residue" evidence="3">
    <location>
        <position position="894"/>
    </location>
</feature>
<accession>K0TEF5</accession>
<dbReference type="eggNOG" id="ENOG502SC81">
    <property type="taxonomic scope" value="Eukaryota"/>
</dbReference>
<feature type="region of interest" description="Disordered" evidence="1">
    <location>
        <begin position="130"/>
        <end position="152"/>
    </location>
</feature>
<reference evidence="3 4" key="1">
    <citation type="journal article" date="2012" name="Genome Biol.">
        <title>Genome and low-iron response of an oceanic diatom adapted to chronic iron limitation.</title>
        <authorList>
            <person name="Lommer M."/>
            <person name="Specht M."/>
            <person name="Roy A.S."/>
            <person name="Kraemer L."/>
            <person name="Andreson R."/>
            <person name="Gutowska M.A."/>
            <person name="Wolf J."/>
            <person name="Bergner S.V."/>
            <person name="Schilhabel M.B."/>
            <person name="Klostermeier U.C."/>
            <person name="Beiko R.G."/>
            <person name="Rosenstiel P."/>
            <person name="Hippler M."/>
            <person name="Laroche J."/>
        </authorList>
    </citation>
    <scope>NUCLEOTIDE SEQUENCE [LARGE SCALE GENOMIC DNA]</scope>
    <source>
        <strain evidence="3 4">CCMP1005</strain>
    </source>
</reference>
<feature type="region of interest" description="Disordered" evidence="1">
    <location>
        <begin position="1"/>
        <end position="32"/>
    </location>
</feature>
<evidence type="ECO:0000313" key="4">
    <source>
        <dbReference type="Proteomes" id="UP000266841"/>
    </source>
</evidence>
<organism evidence="3 4">
    <name type="scientific">Thalassiosira oceanica</name>
    <name type="common">Marine diatom</name>
    <dbReference type="NCBI Taxonomy" id="159749"/>
    <lineage>
        <taxon>Eukaryota</taxon>
        <taxon>Sar</taxon>
        <taxon>Stramenopiles</taxon>
        <taxon>Ochrophyta</taxon>
        <taxon>Bacillariophyta</taxon>
        <taxon>Coscinodiscophyceae</taxon>
        <taxon>Thalassiosirophycidae</taxon>
        <taxon>Thalassiosirales</taxon>
        <taxon>Thalassiosiraceae</taxon>
        <taxon>Thalassiosira</taxon>
    </lineage>
</organism>
<dbReference type="EMBL" id="AGNL01006670">
    <property type="protein sequence ID" value="EJK71866.1"/>
    <property type="molecule type" value="Genomic_DNA"/>
</dbReference>
<keyword evidence="2" id="KW-0812">Transmembrane</keyword>
<dbReference type="AlphaFoldDB" id="K0TEF5"/>
<name>K0TEF5_THAOC</name>
<protein>
    <submittedName>
        <fullName evidence="3">Uncharacterized protein</fullName>
    </submittedName>
</protein>
<evidence type="ECO:0000256" key="1">
    <source>
        <dbReference type="SAM" id="MobiDB-lite"/>
    </source>
</evidence>
<gene>
    <name evidence="3" type="ORF">THAOC_06653</name>
</gene>
<sequence>MHRRRNNQTGEAGRGSAPPDPPGALAKDTEDSGRQRVRRCWWQPRRVLTGPEAGCLRLLHVTLALALILAMSKASLITWAGIRGLRGSVEEGGVDPVSKIEDHFVRNMTGAIEQTGLGAVRAEDQIGEDGISPEASSGWIPKQEKEGHGSRSHANPLLIADFKWKEGVNAQLYTLGTFLAVANATGRELLLVPFRSEHYVDTTGKVQQNLRMEDYIINSPGAWPGWRTADPYDGSAPEIVRSLLNPNETLDEAERYNDEAERYKGCVHGRAIVSRSPWKVAHTPFEDVVEAITAVPDEVAACVAGRPSGPAGPGADFFEPNTLPRKLSERGLAAIRAGAALPPDAKLSAVHLRRGDRCGRDLDEVGKVRCGPAAGLPFMNLCAELRGKGGGLYVATDEEDRSFLDALKDGGCFVRQDLGIDFVAEAEAANDEMGGSWRSVHPQALEFVTEMIILRHAEEFYTMDHISSTLRSIGKYREHHGLSEPRVFGDIPPVSAQAAMEEETVDSAATNVKMSASGSNVLTASHDTTFASEANDSTGTGLEFVHIPMCGGSSVEFAGAKAGIAWGVCQYDVKMHGCDPLSTEFNHLAPMRDRSEWKCEIATAPWHCPLARYKSGKNPFDGRKTFTVVQSPYDIVLSEYRWAHRKSVTRDQLSSVDYMNHWVQDSIKYAIANGSAEGGGHLIPQHAYTHDAKGSLLVDHLLRQEHLTEEFSQLMNQYNLSANLSHYNVHTTETLGVEDFTDETVKLINEWAELDFRYLGFEMLDVGDSMPANETREKDQIGENKTPPEASTDRNSKQEMEGRGSRSHANPLLIADFKWKEGVNAQLYTLGAFLAVANATGRELLLVPFRSEHYVDTTGKVQHLLRMEDYIINSTGPGQVGGQLIPTTDPRLRS</sequence>
<feature type="compositionally biased region" description="Basic and acidic residues" evidence="1">
    <location>
        <begin position="791"/>
        <end position="804"/>
    </location>
</feature>
<feature type="region of interest" description="Disordered" evidence="1">
    <location>
        <begin position="769"/>
        <end position="807"/>
    </location>
</feature>
<keyword evidence="2" id="KW-0472">Membrane</keyword>
<proteinExistence type="predicted"/>
<evidence type="ECO:0000256" key="2">
    <source>
        <dbReference type="SAM" id="Phobius"/>
    </source>
</evidence>
<keyword evidence="2" id="KW-1133">Transmembrane helix</keyword>